<evidence type="ECO:0000313" key="2">
    <source>
        <dbReference type="WBParaSite" id="Csp11.Scaffold629.g10186.t1"/>
    </source>
</evidence>
<protein>
    <submittedName>
        <fullName evidence="2">Ubiquitin-like domain-containing protein</fullName>
    </submittedName>
</protein>
<evidence type="ECO:0000313" key="1">
    <source>
        <dbReference type="Proteomes" id="UP000095282"/>
    </source>
</evidence>
<proteinExistence type="predicted"/>
<accession>A0A1I7TNG8</accession>
<dbReference type="AlphaFoldDB" id="A0A1I7TNG8"/>
<dbReference type="Proteomes" id="UP000095282">
    <property type="component" value="Unplaced"/>
</dbReference>
<keyword evidence="1" id="KW-1185">Reference proteome</keyword>
<dbReference type="SUPFAM" id="SSF54236">
    <property type="entry name" value="Ubiquitin-like"/>
    <property type="match status" value="1"/>
</dbReference>
<dbReference type="WBParaSite" id="Csp11.Scaffold629.g10186.t1">
    <property type="protein sequence ID" value="Csp11.Scaffold629.g10186.t1"/>
    <property type="gene ID" value="Csp11.Scaffold629.g10186"/>
</dbReference>
<organism evidence="1 2">
    <name type="scientific">Caenorhabditis tropicalis</name>
    <dbReference type="NCBI Taxonomy" id="1561998"/>
    <lineage>
        <taxon>Eukaryota</taxon>
        <taxon>Metazoa</taxon>
        <taxon>Ecdysozoa</taxon>
        <taxon>Nematoda</taxon>
        <taxon>Chromadorea</taxon>
        <taxon>Rhabditida</taxon>
        <taxon>Rhabditina</taxon>
        <taxon>Rhabditomorpha</taxon>
        <taxon>Rhabditoidea</taxon>
        <taxon>Rhabditidae</taxon>
        <taxon>Peloderinae</taxon>
        <taxon>Caenorhabditis</taxon>
    </lineage>
</organism>
<dbReference type="InterPro" id="IPR029071">
    <property type="entry name" value="Ubiquitin-like_domsf"/>
</dbReference>
<reference evidence="2" key="1">
    <citation type="submission" date="2016-11" db="UniProtKB">
        <authorList>
            <consortium name="WormBaseParasite"/>
        </authorList>
    </citation>
    <scope>IDENTIFICATION</scope>
</reference>
<sequence length="70" mass="8078">MPMIKLKHQVASQLEIPVNNLCLLHREKYIRNQDTADSLAIRHNDAILAFELTKVNKGDIHIVENNQVVY</sequence>
<dbReference type="Gene3D" id="3.10.20.90">
    <property type="entry name" value="Phosphatidylinositol 3-kinase Catalytic Subunit, Chain A, domain 1"/>
    <property type="match status" value="1"/>
</dbReference>
<name>A0A1I7TNG8_9PELO</name>